<evidence type="ECO:0000313" key="1">
    <source>
        <dbReference type="EMBL" id="KKO73879.1"/>
    </source>
</evidence>
<comment type="caution">
    <text evidence="1">The sequence shown here is derived from an EMBL/GenBank/DDBJ whole genome shotgun (WGS) entry which is preliminary data.</text>
</comment>
<dbReference type="Proteomes" id="UP000034350">
    <property type="component" value="Unassembled WGS sequence"/>
</dbReference>
<keyword evidence="2" id="KW-1185">Reference proteome</keyword>
<gene>
    <name evidence="1" type="ORF">AAJ76_1900002416</name>
</gene>
<dbReference type="GeneID" id="36319251"/>
<dbReference type="EMBL" id="JPQZ01000190">
    <property type="protein sequence ID" value="KKO73879.1"/>
    <property type="molecule type" value="Genomic_DNA"/>
</dbReference>
<protein>
    <recommendedName>
        <fullName evidence="3">Transposase</fullName>
    </recommendedName>
</protein>
<dbReference type="InterPro" id="IPR036397">
    <property type="entry name" value="RNaseH_sf"/>
</dbReference>
<reference evidence="1 2" key="1">
    <citation type="journal article" date="2015" name="Environ. Microbiol.">
        <title>Genome analyses suggest the presence of polyploidy and recent human-driven expansions in eight global populations of the honeybee pathogen Nosema ceranae.</title>
        <authorList>
            <person name="Pelin A."/>
            <person name="Selman M."/>
            <person name="Aris-Brosou S."/>
            <person name="Farinelli L."/>
            <person name="Corradi N."/>
        </authorList>
    </citation>
    <scope>NUCLEOTIDE SEQUENCE [LARGE SCALE GENOMIC DNA]</scope>
    <source>
        <strain evidence="1 2">PA08 1199</strain>
    </source>
</reference>
<dbReference type="AlphaFoldDB" id="A0A0F9Z7F5"/>
<proteinExistence type="predicted"/>
<dbReference type="RefSeq" id="XP_024329621.1">
    <property type="nucleotide sequence ID" value="XM_024474335.1"/>
</dbReference>
<sequence length="58" mass="6834">MCVFCLVSYKKTPIVKKNIKASLEWAKKHYLWLNERWPSVVLIDESKINFYESGGTKL</sequence>
<dbReference type="Gene3D" id="3.30.420.10">
    <property type="entry name" value="Ribonuclease H-like superfamily/Ribonuclease H"/>
    <property type="match status" value="1"/>
</dbReference>
<name>A0A0F9Z7F5_9MICR</name>
<dbReference type="OrthoDB" id="4843387at2759"/>
<dbReference type="GO" id="GO:0003676">
    <property type="term" value="F:nucleic acid binding"/>
    <property type="evidence" value="ECO:0007669"/>
    <property type="project" value="InterPro"/>
</dbReference>
<organism evidence="1 2">
    <name type="scientific">Vairimorpha ceranae</name>
    <dbReference type="NCBI Taxonomy" id="40302"/>
    <lineage>
        <taxon>Eukaryota</taxon>
        <taxon>Fungi</taxon>
        <taxon>Fungi incertae sedis</taxon>
        <taxon>Microsporidia</taxon>
        <taxon>Nosematidae</taxon>
        <taxon>Vairimorpha</taxon>
    </lineage>
</organism>
<evidence type="ECO:0008006" key="3">
    <source>
        <dbReference type="Google" id="ProtNLM"/>
    </source>
</evidence>
<evidence type="ECO:0000313" key="2">
    <source>
        <dbReference type="Proteomes" id="UP000034350"/>
    </source>
</evidence>
<accession>A0A0F9Z7F5</accession>
<dbReference type="VEuPathDB" id="MicrosporidiaDB:AAJ76_1900002416"/>